<reference evidence="1" key="1">
    <citation type="submission" date="2012-04" db="EMBL/GenBank/DDBJ databases">
        <title>The Genome Sequence of Loa loa.</title>
        <authorList>
            <consortium name="The Broad Institute Genome Sequencing Platform"/>
            <consortium name="Broad Institute Genome Sequencing Center for Infectious Disease"/>
            <person name="Nutman T.B."/>
            <person name="Fink D.L."/>
            <person name="Russ C."/>
            <person name="Young S."/>
            <person name="Zeng Q."/>
            <person name="Gargeya S."/>
            <person name="Alvarado L."/>
            <person name="Berlin A."/>
            <person name="Chapman S.B."/>
            <person name="Chen Z."/>
            <person name="Freedman E."/>
            <person name="Gellesch M."/>
            <person name="Goldberg J."/>
            <person name="Griggs A."/>
            <person name="Gujja S."/>
            <person name="Heilman E.R."/>
            <person name="Heiman D."/>
            <person name="Howarth C."/>
            <person name="Mehta T."/>
            <person name="Neiman D."/>
            <person name="Pearson M."/>
            <person name="Roberts A."/>
            <person name="Saif S."/>
            <person name="Shea T."/>
            <person name="Shenoy N."/>
            <person name="Sisk P."/>
            <person name="Stolte C."/>
            <person name="Sykes S."/>
            <person name="White J."/>
            <person name="Yandava C."/>
            <person name="Haas B."/>
            <person name="Henn M.R."/>
            <person name="Nusbaum C."/>
            <person name="Birren B."/>
        </authorList>
    </citation>
    <scope>NUCLEOTIDE SEQUENCE [LARGE SCALE GENOMIC DNA]</scope>
</reference>
<dbReference type="OrthoDB" id="5846296at2759"/>
<dbReference type="InterPro" id="IPR036322">
    <property type="entry name" value="WD40_repeat_dom_sf"/>
</dbReference>
<dbReference type="EMBL" id="JH712622">
    <property type="protein sequence ID" value="EJD73777.1"/>
    <property type="molecule type" value="Genomic_DNA"/>
</dbReference>
<protein>
    <recommendedName>
        <fullName evidence="2">WD_REPEATS_REGION domain-containing protein</fullName>
    </recommendedName>
</protein>
<sequence length="324" mass="36396">MDDCDGPSVYIATKPKMIVEKVDSGMLTDPRKYRHQGTNAIRCISIGTQTEQMSTTVSTNLEGNISREVLNLLLMTVKSNNEELNILGRLNIFHRTDSVTLSMIKQYHLPQNEELPLNSVVCGPNGRVAFLFADRYHDTWCAHNGVIIFWQRRMIDHLVLSSCPTILRYGPQGLIAVGLITGHILIIQNGEIISTNEVHTLSVTSLEWLYPLQQLISISLDGRIIIHNFKSTILEEKYSKLITNLNLPRKIRKSNTSAKYIGLTSLCVTKDRLFIGGETGAIWTVTLPDLTISLFHYEIDCIETIAHIANYTIITTSSGKISFH</sequence>
<dbReference type="OMA" id="ITGHILI"/>
<dbReference type="GeneID" id="9946702"/>
<dbReference type="SUPFAM" id="SSF50978">
    <property type="entry name" value="WD40 repeat-like"/>
    <property type="match status" value="1"/>
</dbReference>
<gene>
    <name evidence="1" type="ORF">LOAG_18823</name>
</gene>
<dbReference type="KEGG" id="loa:LOAG_18823"/>
<evidence type="ECO:0000313" key="1">
    <source>
        <dbReference type="EMBL" id="EJD73777.1"/>
    </source>
</evidence>
<dbReference type="InterPro" id="IPR015943">
    <property type="entry name" value="WD40/YVTN_repeat-like_dom_sf"/>
</dbReference>
<organism evidence="1">
    <name type="scientific">Loa loa</name>
    <name type="common">Eye worm</name>
    <name type="synonym">Filaria loa</name>
    <dbReference type="NCBI Taxonomy" id="7209"/>
    <lineage>
        <taxon>Eukaryota</taxon>
        <taxon>Metazoa</taxon>
        <taxon>Ecdysozoa</taxon>
        <taxon>Nematoda</taxon>
        <taxon>Chromadorea</taxon>
        <taxon>Rhabditida</taxon>
        <taxon>Spirurina</taxon>
        <taxon>Spiruromorpha</taxon>
        <taxon>Filarioidea</taxon>
        <taxon>Onchocercidae</taxon>
        <taxon>Loa</taxon>
    </lineage>
</organism>
<dbReference type="FunCoup" id="A0A1S0UFY1">
    <property type="interactions" value="147"/>
</dbReference>
<dbReference type="CTD" id="9946702"/>
<dbReference type="AlphaFoldDB" id="A0A1S0UFY1"/>
<accession>A0A1S0UFY1</accession>
<proteinExistence type="predicted"/>
<dbReference type="InParanoid" id="A0A1S0UFY1"/>
<name>A0A1S0UFY1_LOALO</name>
<evidence type="ECO:0008006" key="2">
    <source>
        <dbReference type="Google" id="ProtNLM"/>
    </source>
</evidence>
<dbReference type="Gene3D" id="2.130.10.10">
    <property type="entry name" value="YVTN repeat-like/Quinoprotein amine dehydrogenase"/>
    <property type="match status" value="1"/>
</dbReference>
<dbReference type="RefSeq" id="XP_020304726.1">
    <property type="nucleotide sequence ID" value="XM_020451486.1"/>
</dbReference>